<dbReference type="InterPro" id="IPR019734">
    <property type="entry name" value="TPR_rpt"/>
</dbReference>
<keyword evidence="1" id="KW-0802">TPR repeat</keyword>
<keyword evidence="2" id="KW-0862">Zinc</keyword>
<dbReference type="InterPro" id="IPR051966">
    <property type="entry name" value="RPAP3"/>
</dbReference>
<keyword evidence="6" id="KW-1185">Reference proteome</keyword>
<dbReference type="Proteomes" id="UP000467700">
    <property type="component" value="Unassembled WGS sequence"/>
</dbReference>
<gene>
    <name evidence="5" type="ORF">AAE3_LOCUS3240</name>
</gene>
<dbReference type="OrthoDB" id="245563at2759"/>
<feature type="compositionally biased region" description="Basic and acidic residues" evidence="3">
    <location>
        <begin position="578"/>
        <end position="591"/>
    </location>
</feature>
<evidence type="ECO:0000259" key="4">
    <source>
        <dbReference type="PROSITE" id="PS50103"/>
    </source>
</evidence>
<dbReference type="Gene3D" id="3.30.1370.210">
    <property type="match status" value="1"/>
</dbReference>
<dbReference type="Pfam" id="PF00642">
    <property type="entry name" value="zf-CCCH"/>
    <property type="match status" value="1"/>
</dbReference>
<feature type="region of interest" description="Disordered" evidence="3">
    <location>
        <begin position="1"/>
        <end position="24"/>
    </location>
</feature>
<feature type="zinc finger region" description="C3H1-type" evidence="2">
    <location>
        <begin position="215"/>
        <end position="242"/>
    </location>
</feature>
<dbReference type="PANTHER" id="PTHR46423">
    <property type="entry name" value="RNA POLYMERASE II-ASSOCIATED PROTEIN 3"/>
    <property type="match status" value="1"/>
</dbReference>
<name>A0A8S0W843_CYCAE</name>
<accession>A0A8S0W843</accession>
<evidence type="ECO:0000256" key="2">
    <source>
        <dbReference type="PROSITE-ProRule" id="PRU00723"/>
    </source>
</evidence>
<reference evidence="5 6" key="1">
    <citation type="submission" date="2020-01" db="EMBL/GenBank/DDBJ databases">
        <authorList>
            <person name="Gupta K D."/>
        </authorList>
    </citation>
    <scope>NUCLEOTIDE SEQUENCE [LARGE SCALE GENOMIC DNA]</scope>
</reference>
<feature type="compositionally biased region" description="Low complexity" evidence="3">
    <location>
        <begin position="547"/>
        <end position="566"/>
    </location>
</feature>
<sequence>MPPSQAAVEARRAQRAVKKAKREGDGDALRLKGNDLFKAGDYVDAAKCYVRAIYIQGPRPVLMSNLAAVYLKLEEDDAAEWAATTALEYDPKMIKARFRRGMARKGVMKCEAAEKDFDTIIRHDPNCREAHEELKLMRSFLASGDRFNYGSDEDDTHPLYDDEPWPDCSDSDSPDCARTGSGKGFSCRFYNHDGCGRGNSCRFSHAPDNRSVRDELGRNVCANFLMGNCKFGDKCVYSHDKTYLPAQGWWNYPDQVRAAQKVKEIVQMEETFDEVNKALRDNPRARKCGARRHRKEILSLLEFHQLGVLATAEEAKRKRASSGRFVLLLSLEEEFFANIHTHLLNALKQKIRCVQATTTQQATQYLESPGLAAVFATDAALSKRKNSALLGKIVQYVRDGGTFVAGGSFSSFVRPPDFPVFTKAFGLDWTYGSYHRTTFALNPANEIVKRNPSLVPTYSMKALHAGNILGQHALYGPTDESRIQSMVFAPTRITDHSEAPAVCARVERGLFSFLGDANGENGSTNTILAMLGLLDNPNPPLPDPKQPSGSTSRNSNPRPSSQGSNGHTSDTKAGPSKQEQKQKEQPKKDPTPEPQQKQNQSAASAANGAGANFIKLDKCIVVLALQDATMLERTNADQLFALRERVAEVKIPKTTEQALTSLASSNLGGVFIADKGIASASNKLVLTKVVGWVKNGGQAAIGGLFPKTTTPEQAEDVFAAFGLGKWKTGSNCRAEAELNRHHETAVKNEETLVESFDMTAVHVTGFLPSDMLYEQYFQEYEYDSDFEPPGGEAWEAPVLQTHVGNGQLGYIGDVNAEPESTKVLLAMFDLLALPKALMPDSQKFIIVLSWSSKPAIETFDKDFMADAKSKVEILFGLSNARVAELLKSPDLAGVLLTDADIMAPSNAYLLSKLVEYSKNGGTLVFARFFSHRASMTQFRPFFQKNWGLEWDLCPGRDDAVVAKNLKNDLIRTDKDSKLSNSFRLEGTYVDGITQEMAVYSVQNRPDLWKPKEEVVKSAVVYAPVEQGHLGYIGVNSLDGDFRIIFYAMLGLL</sequence>
<proteinExistence type="predicted"/>
<dbReference type="EMBL" id="CACVBS010000031">
    <property type="protein sequence ID" value="CAA7260896.1"/>
    <property type="molecule type" value="Genomic_DNA"/>
</dbReference>
<feature type="zinc finger region" description="C3H1-type" evidence="2">
    <location>
        <begin position="181"/>
        <end position="208"/>
    </location>
</feature>
<evidence type="ECO:0000256" key="3">
    <source>
        <dbReference type="SAM" id="MobiDB-lite"/>
    </source>
</evidence>
<protein>
    <recommendedName>
        <fullName evidence="4">C3H1-type domain-containing protein</fullName>
    </recommendedName>
</protein>
<evidence type="ECO:0000313" key="6">
    <source>
        <dbReference type="Proteomes" id="UP000467700"/>
    </source>
</evidence>
<evidence type="ECO:0000313" key="5">
    <source>
        <dbReference type="EMBL" id="CAA7260896.1"/>
    </source>
</evidence>
<keyword evidence="2" id="KW-0479">Metal-binding</keyword>
<dbReference type="PROSITE" id="PS50103">
    <property type="entry name" value="ZF_C3H1"/>
    <property type="match status" value="2"/>
</dbReference>
<dbReference type="GO" id="GO:0101031">
    <property type="term" value="C:protein folding chaperone complex"/>
    <property type="evidence" value="ECO:0007669"/>
    <property type="project" value="TreeGrafter"/>
</dbReference>
<dbReference type="Gene3D" id="1.25.40.10">
    <property type="entry name" value="Tetratricopeptide repeat domain"/>
    <property type="match status" value="1"/>
</dbReference>
<evidence type="ECO:0000256" key="1">
    <source>
        <dbReference type="ARBA" id="ARBA00022803"/>
    </source>
</evidence>
<keyword evidence="2" id="KW-0863">Zinc-finger</keyword>
<dbReference type="PANTHER" id="PTHR46423:SF1">
    <property type="entry name" value="RNA POLYMERASE II-ASSOCIATED PROTEIN 3"/>
    <property type="match status" value="1"/>
</dbReference>
<dbReference type="InterPro" id="IPR011990">
    <property type="entry name" value="TPR-like_helical_dom_sf"/>
</dbReference>
<dbReference type="InterPro" id="IPR000571">
    <property type="entry name" value="Znf_CCCH"/>
</dbReference>
<feature type="compositionally biased region" description="Low complexity" evidence="3">
    <location>
        <begin position="594"/>
        <end position="605"/>
    </location>
</feature>
<comment type="caution">
    <text evidence="5">The sequence shown here is derived from an EMBL/GenBank/DDBJ whole genome shotgun (WGS) entry which is preliminary data.</text>
</comment>
<organism evidence="5 6">
    <name type="scientific">Cyclocybe aegerita</name>
    <name type="common">Black poplar mushroom</name>
    <name type="synonym">Agrocybe aegerita</name>
    <dbReference type="NCBI Taxonomy" id="1973307"/>
    <lineage>
        <taxon>Eukaryota</taxon>
        <taxon>Fungi</taxon>
        <taxon>Dikarya</taxon>
        <taxon>Basidiomycota</taxon>
        <taxon>Agaricomycotina</taxon>
        <taxon>Agaricomycetes</taxon>
        <taxon>Agaricomycetidae</taxon>
        <taxon>Agaricales</taxon>
        <taxon>Agaricineae</taxon>
        <taxon>Bolbitiaceae</taxon>
        <taxon>Cyclocybe</taxon>
    </lineage>
</organism>
<feature type="domain" description="C3H1-type" evidence="4">
    <location>
        <begin position="215"/>
        <end position="242"/>
    </location>
</feature>
<feature type="domain" description="C3H1-type" evidence="4">
    <location>
        <begin position="181"/>
        <end position="208"/>
    </location>
</feature>
<feature type="region of interest" description="Disordered" evidence="3">
    <location>
        <begin position="532"/>
        <end position="605"/>
    </location>
</feature>
<dbReference type="GO" id="GO:0008270">
    <property type="term" value="F:zinc ion binding"/>
    <property type="evidence" value="ECO:0007669"/>
    <property type="project" value="UniProtKB-KW"/>
</dbReference>
<dbReference type="SMART" id="SM00028">
    <property type="entry name" value="TPR"/>
    <property type="match status" value="3"/>
</dbReference>
<dbReference type="SMART" id="SM00356">
    <property type="entry name" value="ZnF_C3H1"/>
    <property type="match status" value="2"/>
</dbReference>
<dbReference type="SUPFAM" id="SSF48452">
    <property type="entry name" value="TPR-like"/>
    <property type="match status" value="1"/>
</dbReference>
<dbReference type="AlphaFoldDB" id="A0A8S0W843"/>